<evidence type="ECO:0000256" key="2">
    <source>
        <dbReference type="ARBA" id="ARBA00023125"/>
    </source>
</evidence>
<dbReference type="GO" id="GO:0003677">
    <property type="term" value="F:DNA binding"/>
    <property type="evidence" value="ECO:0007669"/>
    <property type="project" value="UniProtKB-KW"/>
</dbReference>
<dbReference type="Gene3D" id="1.10.10.10">
    <property type="entry name" value="Winged helix-like DNA-binding domain superfamily/Winged helix DNA-binding domain"/>
    <property type="match status" value="1"/>
</dbReference>
<evidence type="ECO:0000256" key="1">
    <source>
        <dbReference type="ARBA" id="ARBA00023015"/>
    </source>
</evidence>
<evidence type="ECO:0000259" key="4">
    <source>
        <dbReference type="PROSITE" id="PS50995"/>
    </source>
</evidence>
<dbReference type="EMBL" id="RSDO01000003">
    <property type="protein sequence ID" value="RRR54755.1"/>
    <property type="molecule type" value="Genomic_DNA"/>
</dbReference>
<dbReference type="Pfam" id="PF01047">
    <property type="entry name" value="MarR"/>
    <property type="match status" value="1"/>
</dbReference>
<reference evidence="5 6" key="2">
    <citation type="submission" date="2018-12" db="EMBL/GenBank/DDBJ databases">
        <title>Whole-genome sequences of fifteen clinical Streptococcus suis strains isolated from pigs between 2006 and 2018.</title>
        <authorList>
            <person name="Stevens M.J.A."/>
            <person name="Cernela N."/>
            <person name="Spoerry Serrano N."/>
            <person name="Schmitt S."/>
            <person name="Schrenzel J."/>
            <person name="Stephan R."/>
        </authorList>
    </citation>
    <scope>NUCLEOTIDE SEQUENCE [LARGE SCALE GENOMIC DNA]</scope>
    <source>
        <strain evidence="5 6">PP422</strain>
    </source>
</reference>
<evidence type="ECO:0000256" key="3">
    <source>
        <dbReference type="ARBA" id="ARBA00023163"/>
    </source>
</evidence>
<dbReference type="PANTHER" id="PTHR42756:SF1">
    <property type="entry name" value="TRANSCRIPTIONAL REPRESSOR OF EMRAB OPERON"/>
    <property type="match status" value="1"/>
</dbReference>
<dbReference type="SMART" id="SM00347">
    <property type="entry name" value="HTH_MARR"/>
    <property type="match status" value="1"/>
</dbReference>
<dbReference type="SUPFAM" id="SSF46785">
    <property type="entry name" value="Winged helix' DNA-binding domain"/>
    <property type="match status" value="1"/>
</dbReference>
<dbReference type="InterPro" id="IPR036390">
    <property type="entry name" value="WH_DNA-bd_sf"/>
</dbReference>
<accession>A0A426THT1</accession>
<feature type="domain" description="HTH marR-type" evidence="4">
    <location>
        <begin position="1"/>
        <end position="146"/>
    </location>
</feature>
<dbReference type="Proteomes" id="UP000274117">
    <property type="component" value="Unassembled WGS sequence"/>
</dbReference>
<reference evidence="5 6" key="1">
    <citation type="submission" date="2018-11" db="EMBL/GenBank/DDBJ databases">
        <authorList>
            <person name="Stevens M.J."/>
            <person name="Cernela N."/>
            <person name="Spoerry Serrano N."/>
            <person name="Schmitt S."/>
            <person name="Schrenzel J."/>
            <person name="Stephan R."/>
        </authorList>
    </citation>
    <scope>NUCLEOTIDE SEQUENCE [LARGE SCALE GENOMIC DNA]</scope>
    <source>
        <strain evidence="5 6">PP422</strain>
    </source>
</reference>
<dbReference type="GO" id="GO:0003700">
    <property type="term" value="F:DNA-binding transcription factor activity"/>
    <property type="evidence" value="ECO:0007669"/>
    <property type="project" value="InterPro"/>
</dbReference>
<dbReference type="PROSITE" id="PS50995">
    <property type="entry name" value="HTH_MARR_2"/>
    <property type="match status" value="1"/>
</dbReference>
<dbReference type="PRINTS" id="PR00598">
    <property type="entry name" value="HTHMARR"/>
</dbReference>
<dbReference type="InterPro" id="IPR036388">
    <property type="entry name" value="WH-like_DNA-bd_sf"/>
</dbReference>
<evidence type="ECO:0000313" key="5">
    <source>
        <dbReference type="EMBL" id="RRR54755.1"/>
    </source>
</evidence>
<dbReference type="AlphaFoldDB" id="A0A426THT1"/>
<gene>
    <name evidence="5" type="ORF">EI998_02620</name>
</gene>
<keyword evidence="3" id="KW-0804">Transcription</keyword>
<name>A0A426THT1_STRSU</name>
<keyword evidence="2" id="KW-0238">DNA-binding</keyword>
<organism evidence="5 6">
    <name type="scientific">Streptococcus suis</name>
    <dbReference type="NCBI Taxonomy" id="1307"/>
    <lineage>
        <taxon>Bacteria</taxon>
        <taxon>Bacillati</taxon>
        <taxon>Bacillota</taxon>
        <taxon>Bacilli</taxon>
        <taxon>Lactobacillales</taxon>
        <taxon>Streptococcaceae</taxon>
        <taxon>Streptococcus</taxon>
    </lineage>
</organism>
<proteinExistence type="predicted"/>
<sequence>MNKVENSLKENQHALHSLVVFRRAANTISRQETDIIRKHGLTVGQFGVMEALYNKGNLRIQDLIDKLLSTSGNMTVVIRNMVRDGYIFKTQDESDKRASLIGLTPFGRETIEKVLPEHYAHVGKIFSVLSQEEQDLLADLLKKFKFIDKNVAN</sequence>
<dbReference type="RefSeq" id="WP_125265660.1">
    <property type="nucleotide sequence ID" value="NZ_CP102145.1"/>
</dbReference>
<keyword evidence="1" id="KW-0805">Transcription regulation</keyword>
<dbReference type="PANTHER" id="PTHR42756">
    <property type="entry name" value="TRANSCRIPTIONAL REGULATOR, MARR"/>
    <property type="match status" value="1"/>
</dbReference>
<protein>
    <submittedName>
        <fullName evidence="5">MarR family transcriptional regulator</fullName>
    </submittedName>
</protein>
<comment type="caution">
    <text evidence="5">The sequence shown here is derived from an EMBL/GenBank/DDBJ whole genome shotgun (WGS) entry which is preliminary data.</text>
</comment>
<evidence type="ECO:0000313" key="6">
    <source>
        <dbReference type="Proteomes" id="UP000274117"/>
    </source>
</evidence>
<dbReference type="InterPro" id="IPR000835">
    <property type="entry name" value="HTH_MarR-typ"/>
</dbReference>